<dbReference type="GO" id="GO:0005524">
    <property type="term" value="F:ATP binding"/>
    <property type="evidence" value="ECO:0007669"/>
    <property type="project" value="UniProtKB-KW"/>
</dbReference>
<dbReference type="Proteomes" id="UP000480178">
    <property type="component" value="Chromosome"/>
</dbReference>
<keyword evidence="2" id="KW-0067">ATP-binding</keyword>
<dbReference type="InterPro" id="IPR007421">
    <property type="entry name" value="Schlafen_AlbA_2_dom"/>
</dbReference>
<proteinExistence type="predicted"/>
<evidence type="ECO:0000259" key="1">
    <source>
        <dbReference type="Pfam" id="PF04326"/>
    </source>
</evidence>
<dbReference type="Pfam" id="PF04326">
    <property type="entry name" value="SLFN_AlbA_2"/>
    <property type="match status" value="1"/>
</dbReference>
<dbReference type="PANTHER" id="PTHR30595:SF6">
    <property type="entry name" value="SCHLAFEN ALBA-2 DOMAIN-CONTAINING PROTEIN"/>
    <property type="match status" value="1"/>
</dbReference>
<keyword evidence="3" id="KW-1185">Reference proteome</keyword>
<organism evidence="2 3">
    <name type="scientific">Rhodocytophaga rosea</name>
    <dbReference type="NCBI Taxonomy" id="2704465"/>
    <lineage>
        <taxon>Bacteria</taxon>
        <taxon>Pseudomonadati</taxon>
        <taxon>Bacteroidota</taxon>
        <taxon>Cytophagia</taxon>
        <taxon>Cytophagales</taxon>
        <taxon>Rhodocytophagaceae</taxon>
        <taxon>Rhodocytophaga</taxon>
    </lineage>
</organism>
<reference evidence="2 3" key="1">
    <citation type="submission" date="2020-01" db="EMBL/GenBank/DDBJ databases">
        <authorList>
            <person name="Kim M.K."/>
        </authorList>
    </citation>
    <scope>NUCLEOTIDE SEQUENCE [LARGE SCALE GENOMIC DNA]</scope>
    <source>
        <strain evidence="2 3">172606-1</strain>
    </source>
</reference>
<accession>A0A6C0GJF3</accession>
<name>A0A6C0GJF3_9BACT</name>
<gene>
    <name evidence="2" type="ORF">GXP67_14790</name>
</gene>
<dbReference type="PANTHER" id="PTHR30595">
    <property type="entry name" value="GLPR-RELATED TRANSCRIPTIONAL REPRESSOR"/>
    <property type="match status" value="1"/>
</dbReference>
<dbReference type="AlphaFoldDB" id="A0A6C0GJF3"/>
<dbReference type="EMBL" id="CP048222">
    <property type="protein sequence ID" value="QHT67813.1"/>
    <property type="molecule type" value="Genomic_DNA"/>
</dbReference>
<dbReference type="RefSeq" id="WP_162443835.1">
    <property type="nucleotide sequence ID" value="NZ_CP048222.1"/>
</dbReference>
<dbReference type="KEGG" id="rhoz:GXP67_14790"/>
<evidence type="ECO:0000313" key="2">
    <source>
        <dbReference type="EMBL" id="QHT67813.1"/>
    </source>
</evidence>
<keyword evidence="2" id="KW-0547">Nucleotide-binding</keyword>
<evidence type="ECO:0000313" key="3">
    <source>
        <dbReference type="Proteomes" id="UP000480178"/>
    </source>
</evidence>
<protein>
    <submittedName>
        <fullName evidence="2">ATP-binding protein</fullName>
    </submittedName>
</protein>
<dbReference type="Gene3D" id="3.30.950.30">
    <property type="entry name" value="Schlafen, AAA domain"/>
    <property type="match status" value="1"/>
</dbReference>
<feature type="domain" description="Schlafen AlbA-2" evidence="1">
    <location>
        <begin position="14"/>
        <end position="132"/>
    </location>
</feature>
<sequence length="218" mass="24864">MDLKELKSLVKKGEGANLEFKLKASHPEKIVREIVAFANSNGGTLLIGVGDDRSIPGVKFADEEEYILEKAIEKYCTPAIEYRLQRLTVIAEREVLIYTIPPSIQKPHYVIHDFENNLGKAYVRVLDRSVQASKEMREVLKGERKQRNIRFTYGEKEHKLMQYLATNQVITVDQFSQAAHIPRPIASRTLVLLVLANVLKILPNEVQDYFTVAGEAWQ</sequence>
<dbReference type="InterPro" id="IPR038461">
    <property type="entry name" value="Schlafen_AlbA_2_dom_sf"/>
</dbReference>